<sequence length="305" mass="34725">MLILSNLSKRRKNLMIYDENVGLSFAKLFFQGNEEYSFEIFAKSPELLRKHVTGEKKDGRSAVIIGATGTKVKNICYQKIQLFEPKMNKKKKQNSKERRGNICLGIKKEEELTEEEKKKLTQHAIDMGKILDEQKLFEAHDVTFCVLGTTRNAAGTAENFKKIDFDMVKDAAIASQKASLELFFDFFLHVPHFSLMTAQGANANVWANEWKIGHGLYYLKIKGLIENEIIDMKFPRTSIFRPGVLERPNTDRWAEKAVFFPKTHVATVATAMIIDAESEQINPDTVEKPIFYENAVIGKIGVVKL</sequence>
<dbReference type="AlphaFoldDB" id="X6PE44"/>
<gene>
    <name evidence="1" type="ORF">RFI_01123</name>
</gene>
<keyword evidence="2" id="KW-1185">Reference proteome</keyword>
<evidence type="ECO:0000313" key="2">
    <source>
        <dbReference type="Proteomes" id="UP000023152"/>
    </source>
</evidence>
<dbReference type="PANTHER" id="PTHR14097">
    <property type="entry name" value="OXIDOREDUCTASE HTATIP2"/>
    <property type="match status" value="1"/>
</dbReference>
<dbReference type="EMBL" id="ASPP01001161">
    <property type="protein sequence ID" value="ETO35937.1"/>
    <property type="molecule type" value="Genomic_DNA"/>
</dbReference>
<comment type="caution">
    <text evidence="1">The sequence shown here is derived from an EMBL/GenBank/DDBJ whole genome shotgun (WGS) entry which is preliminary data.</text>
</comment>
<name>X6PE44_RETFI</name>
<dbReference type="PANTHER" id="PTHR14097:SF7">
    <property type="entry name" value="OXIDOREDUCTASE HTATIP2"/>
    <property type="match status" value="1"/>
</dbReference>
<dbReference type="Proteomes" id="UP000023152">
    <property type="component" value="Unassembled WGS sequence"/>
</dbReference>
<reference evidence="1 2" key="1">
    <citation type="journal article" date="2013" name="Curr. Biol.">
        <title>The Genome of the Foraminiferan Reticulomyxa filosa.</title>
        <authorList>
            <person name="Glockner G."/>
            <person name="Hulsmann N."/>
            <person name="Schleicher M."/>
            <person name="Noegel A.A."/>
            <person name="Eichinger L."/>
            <person name="Gallinger C."/>
            <person name="Pawlowski J."/>
            <person name="Sierra R."/>
            <person name="Euteneuer U."/>
            <person name="Pillet L."/>
            <person name="Moustafa A."/>
            <person name="Platzer M."/>
            <person name="Groth M."/>
            <person name="Szafranski K."/>
            <person name="Schliwa M."/>
        </authorList>
    </citation>
    <scope>NUCLEOTIDE SEQUENCE [LARGE SCALE GENOMIC DNA]</scope>
</reference>
<dbReference type="SUPFAM" id="SSF51735">
    <property type="entry name" value="NAD(P)-binding Rossmann-fold domains"/>
    <property type="match status" value="1"/>
</dbReference>
<evidence type="ECO:0000313" key="1">
    <source>
        <dbReference type="EMBL" id="ETO35937.1"/>
    </source>
</evidence>
<dbReference type="OrthoDB" id="430436at2759"/>
<organism evidence="1 2">
    <name type="scientific">Reticulomyxa filosa</name>
    <dbReference type="NCBI Taxonomy" id="46433"/>
    <lineage>
        <taxon>Eukaryota</taxon>
        <taxon>Sar</taxon>
        <taxon>Rhizaria</taxon>
        <taxon>Retaria</taxon>
        <taxon>Foraminifera</taxon>
        <taxon>Monothalamids</taxon>
        <taxon>Reticulomyxidae</taxon>
        <taxon>Reticulomyxa</taxon>
    </lineage>
</organism>
<dbReference type="GO" id="GO:0005737">
    <property type="term" value="C:cytoplasm"/>
    <property type="evidence" value="ECO:0007669"/>
    <property type="project" value="TreeGrafter"/>
</dbReference>
<protein>
    <submittedName>
        <fullName evidence="1">Uncharacterized protein</fullName>
    </submittedName>
</protein>
<dbReference type="Gene3D" id="3.40.50.720">
    <property type="entry name" value="NAD(P)-binding Rossmann-like Domain"/>
    <property type="match status" value="1"/>
</dbReference>
<proteinExistence type="predicted"/>
<dbReference type="GO" id="GO:0051170">
    <property type="term" value="P:import into nucleus"/>
    <property type="evidence" value="ECO:0007669"/>
    <property type="project" value="TreeGrafter"/>
</dbReference>
<accession>X6PE44</accession>
<dbReference type="InterPro" id="IPR036291">
    <property type="entry name" value="NAD(P)-bd_dom_sf"/>
</dbReference>